<dbReference type="OrthoDB" id="2027750at2"/>
<protein>
    <submittedName>
        <fullName evidence="2">Putative transposase, YhgA-like</fullName>
    </submittedName>
</protein>
<dbReference type="EMBL" id="FMUR01000006">
    <property type="protein sequence ID" value="SCX98642.1"/>
    <property type="molecule type" value="Genomic_DNA"/>
</dbReference>
<proteinExistence type="predicted"/>
<name>A0A1G5C8A8_9FIRM</name>
<organism evidence="2 3">
    <name type="scientific">Butyrivibrio hungatei</name>
    <dbReference type="NCBI Taxonomy" id="185008"/>
    <lineage>
        <taxon>Bacteria</taxon>
        <taxon>Bacillati</taxon>
        <taxon>Bacillota</taxon>
        <taxon>Clostridia</taxon>
        <taxon>Lachnospirales</taxon>
        <taxon>Lachnospiraceae</taxon>
        <taxon>Butyrivibrio</taxon>
    </lineage>
</organism>
<reference evidence="3" key="1">
    <citation type="submission" date="2016-10" db="EMBL/GenBank/DDBJ databases">
        <authorList>
            <person name="Varghese N."/>
            <person name="Submissions S."/>
        </authorList>
    </citation>
    <scope>NUCLEOTIDE SEQUENCE [LARGE SCALE GENOMIC DNA]</scope>
    <source>
        <strain evidence="3">XBD2006</strain>
    </source>
</reference>
<feature type="domain" description="Transposase (putative) YhgA-like" evidence="1">
    <location>
        <begin position="76"/>
        <end position="167"/>
    </location>
</feature>
<evidence type="ECO:0000259" key="1">
    <source>
        <dbReference type="Pfam" id="PF04754"/>
    </source>
</evidence>
<dbReference type="AlphaFoldDB" id="A0A1G5C8A8"/>
<dbReference type="Pfam" id="PF04754">
    <property type="entry name" value="Transposase_31"/>
    <property type="match status" value="1"/>
</dbReference>
<dbReference type="InterPro" id="IPR006842">
    <property type="entry name" value="Transposase_31"/>
</dbReference>
<evidence type="ECO:0000313" key="2">
    <source>
        <dbReference type="EMBL" id="SCX98642.1"/>
    </source>
</evidence>
<accession>A0A1G5C8A8</accession>
<gene>
    <name evidence="2" type="ORF">SAMN02910451_00971</name>
</gene>
<evidence type="ECO:0000313" key="3">
    <source>
        <dbReference type="Proteomes" id="UP000183047"/>
    </source>
</evidence>
<dbReference type="Proteomes" id="UP000183047">
    <property type="component" value="Unassembled WGS sequence"/>
</dbReference>
<sequence>MGTKDITEKALEDYNDVFADIVNVLLFDGADYVRQEELTEGSPYSNYTENGKIRDQERDIYKYWNNSRIRLAAIGFENETAEESDMPLRVMSYDAAGYRAQISNGSDRRYPVVSLVLYYGYKKKWSKAKTLYDRLEVPDKLKRYVFDYGINLFQIAYLDDATVAKFKSDFRFVADYFVQMRKTGRYIAPDEKITHVQEMLSLMSALTDDNRFSDVYEGIKGKERVSMCTVLDEIETRGIEKGRDNTLISLVHDGLLSIEVAADRAGVTLDEFKAMMKKVYG</sequence>
<keyword evidence="3" id="KW-1185">Reference proteome</keyword>
<dbReference type="RefSeq" id="WP_074461705.1">
    <property type="nucleotide sequence ID" value="NZ_FMUR01000006.1"/>
</dbReference>